<dbReference type="STRING" id="1273541.Pyrde_1648"/>
<dbReference type="KEGG" id="pdl:Pyrde_1648"/>
<dbReference type="PATRIC" id="fig|1273541.4.peg.1757"/>
<dbReference type="Proteomes" id="UP000058613">
    <property type="component" value="Chromosome"/>
</dbReference>
<keyword evidence="4" id="KW-1185">Reference proteome</keyword>
<sequence>MPRRKRDPYVCPQCGTRTEPSKTWQLVSPFPDAKGRITITVMGSFVCPECGHRWRSVVSKIKVGGNEVEVESGKGAKAAIKSDKEKEERRGEIIEIDIDDIDEED</sequence>
<accession>A0A0P0N5V6</accession>
<reference evidence="1 3" key="1">
    <citation type="submission" date="2015-10" db="EMBL/GenBank/DDBJ databases">
        <title>Complete genome sequence of hyperthermophilic archaeon Pyrodictium delaneyi Su06.</title>
        <authorList>
            <person name="Jung J.-H."/>
            <person name="Lin J."/>
            <person name="Holden J.F."/>
            <person name="Park C.-S."/>
        </authorList>
    </citation>
    <scope>NUCLEOTIDE SEQUENCE [LARGE SCALE GENOMIC DNA]</scope>
    <source>
        <strain evidence="1 3">Su06</strain>
    </source>
</reference>
<dbReference type="AlphaFoldDB" id="A0A0P0N5V6"/>
<dbReference type="Proteomes" id="UP000196694">
    <property type="component" value="Unassembled WGS sequence"/>
</dbReference>
<dbReference type="GeneID" id="99613633"/>
<dbReference type="EMBL" id="NCQP01000002">
    <property type="protein sequence ID" value="OWJ55080.1"/>
    <property type="molecule type" value="Genomic_DNA"/>
</dbReference>
<evidence type="ECO:0000313" key="3">
    <source>
        <dbReference type="Proteomes" id="UP000058613"/>
    </source>
</evidence>
<evidence type="ECO:0000313" key="1">
    <source>
        <dbReference type="EMBL" id="ALL01691.1"/>
    </source>
</evidence>
<organism evidence="1 3">
    <name type="scientific">Pyrodictium delaneyi</name>
    <dbReference type="NCBI Taxonomy" id="1273541"/>
    <lineage>
        <taxon>Archaea</taxon>
        <taxon>Thermoproteota</taxon>
        <taxon>Thermoprotei</taxon>
        <taxon>Desulfurococcales</taxon>
        <taxon>Pyrodictiaceae</taxon>
        <taxon>Pyrodictium</taxon>
    </lineage>
</organism>
<dbReference type="OrthoDB" id="23364at2157"/>
<dbReference type="EMBL" id="CP013011">
    <property type="protein sequence ID" value="ALL01691.1"/>
    <property type="molecule type" value="Genomic_DNA"/>
</dbReference>
<dbReference type="RefSeq" id="WP_055409861.1">
    <property type="nucleotide sequence ID" value="NZ_CP013011.1"/>
</dbReference>
<name>A0A0P0N5V6_9CREN</name>
<proteinExistence type="predicted"/>
<protein>
    <submittedName>
        <fullName evidence="2">Chromatin protein Cren7</fullName>
    </submittedName>
</protein>
<evidence type="ECO:0000313" key="4">
    <source>
        <dbReference type="Proteomes" id="UP000196694"/>
    </source>
</evidence>
<gene>
    <name evidence="2" type="ORF">Pdsh_05175</name>
    <name evidence="1" type="ORF">Pyrde_1648</name>
</gene>
<evidence type="ECO:0000313" key="2">
    <source>
        <dbReference type="EMBL" id="OWJ55080.1"/>
    </source>
</evidence>
<reference evidence="2 4" key="2">
    <citation type="submission" date="2017-05" db="EMBL/GenBank/DDBJ databases">
        <title>The draft genome of the hyperthermophilic archaeon 'Pyrodictium delaneyi strain Hulk', an iron and nitrate reducer, reveals the capacity for sulfate reduction.</title>
        <authorList>
            <person name="Demey L.M."/>
            <person name="Miller C."/>
            <person name="Manzella M."/>
            <person name="Reguera G."/>
            <person name="Kashefi K."/>
        </authorList>
    </citation>
    <scope>NUCLEOTIDE SEQUENCE [LARGE SCALE GENOMIC DNA]</scope>
    <source>
        <strain evidence="2 4">Hulk</strain>
    </source>
</reference>